<proteinExistence type="predicted"/>
<keyword evidence="4" id="KW-1185">Reference proteome</keyword>
<evidence type="ECO:0000256" key="1">
    <source>
        <dbReference type="SAM" id="MobiDB-lite"/>
    </source>
</evidence>
<dbReference type="Gene3D" id="3.40.50.300">
    <property type="entry name" value="P-loop containing nucleotide triphosphate hydrolases"/>
    <property type="match status" value="1"/>
</dbReference>
<sequence>MRQDERDLKEPRLIVLTGGSGVGKTTLIERLARLGYHTVPEAAMQVIGALNALLDDGGGNGPSRQLEWRCKHKAAFSDLLGAIAVTQEARAAAHPTSAYIFLDRSSLDNLGYAEVNGYTPPDFLTPAFRESFSARLYRVFVLDPVGTNREAVQARNEQTGRSPDPQGSKHVSDVMFKVYSELGCETHRLMDGSVDQRLADLLSICGISSHFERDCAA</sequence>
<dbReference type="SUPFAM" id="SSF52540">
    <property type="entry name" value="P-loop containing nucleoside triphosphate hydrolases"/>
    <property type="match status" value="1"/>
</dbReference>
<evidence type="ECO:0000313" key="3">
    <source>
        <dbReference type="EMBL" id="KAL1507955.1"/>
    </source>
</evidence>
<evidence type="ECO:0000313" key="4">
    <source>
        <dbReference type="Proteomes" id="UP001515480"/>
    </source>
</evidence>
<organism evidence="3 4">
    <name type="scientific">Prymnesium parvum</name>
    <name type="common">Toxic golden alga</name>
    <dbReference type="NCBI Taxonomy" id="97485"/>
    <lineage>
        <taxon>Eukaryota</taxon>
        <taxon>Haptista</taxon>
        <taxon>Haptophyta</taxon>
        <taxon>Prymnesiophyceae</taxon>
        <taxon>Prymnesiales</taxon>
        <taxon>Prymnesiaceae</taxon>
        <taxon>Prymnesium</taxon>
    </lineage>
</organism>
<dbReference type="InterPro" id="IPR027417">
    <property type="entry name" value="P-loop_NTPase"/>
</dbReference>
<dbReference type="AlphaFoldDB" id="A0AB34IVJ8"/>
<dbReference type="EMBL" id="JBGBPQ010000017">
    <property type="protein sequence ID" value="KAL1507955.1"/>
    <property type="molecule type" value="Genomic_DNA"/>
</dbReference>
<protein>
    <recommendedName>
        <fullName evidence="2">NadR/Ttd14 AAA domain-containing protein</fullName>
    </recommendedName>
</protein>
<feature type="domain" description="NadR/Ttd14 AAA" evidence="2">
    <location>
        <begin position="14"/>
        <end position="197"/>
    </location>
</feature>
<reference evidence="3 4" key="1">
    <citation type="journal article" date="2024" name="Science">
        <title>Giant polyketide synthase enzymes in the biosynthesis of giant marine polyether toxins.</title>
        <authorList>
            <person name="Fallon T.R."/>
            <person name="Shende V.V."/>
            <person name="Wierzbicki I.H."/>
            <person name="Pendleton A.L."/>
            <person name="Watervoot N.F."/>
            <person name="Auber R.P."/>
            <person name="Gonzalez D.J."/>
            <person name="Wisecaver J.H."/>
            <person name="Moore B.S."/>
        </authorList>
    </citation>
    <scope>NUCLEOTIDE SEQUENCE [LARGE SCALE GENOMIC DNA]</scope>
    <source>
        <strain evidence="3 4">12B1</strain>
    </source>
</reference>
<dbReference type="Pfam" id="PF13521">
    <property type="entry name" value="AAA_28"/>
    <property type="match status" value="1"/>
</dbReference>
<comment type="caution">
    <text evidence="3">The sequence shown here is derived from an EMBL/GenBank/DDBJ whole genome shotgun (WGS) entry which is preliminary data.</text>
</comment>
<gene>
    <name evidence="3" type="ORF">AB1Y20_007559</name>
</gene>
<name>A0AB34IVJ8_PRYPA</name>
<accession>A0AB34IVJ8</accession>
<dbReference type="Proteomes" id="UP001515480">
    <property type="component" value="Unassembled WGS sequence"/>
</dbReference>
<feature type="region of interest" description="Disordered" evidence="1">
    <location>
        <begin position="151"/>
        <end position="170"/>
    </location>
</feature>
<dbReference type="InterPro" id="IPR038727">
    <property type="entry name" value="NadR/Ttd14_AAA_dom"/>
</dbReference>
<evidence type="ECO:0000259" key="2">
    <source>
        <dbReference type="Pfam" id="PF13521"/>
    </source>
</evidence>